<dbReference type="HOGENOM" id="CLU_028799_3_1_0"/>
<feature type="transmembrane region" description="Helical" evidence="6">
    <location>
        <begin position="274"/>
        <end position="293"/>
    </location>
</feature>
<evidence type="ECO:0000256" key="2">
    <source>
        <dbReference type="ARBA" id="ARBA00022475"/>
    </source>
</evidence>
<dbReference type="KEGG" id="ipo:Ilyop_0368"/>
<name>E3HB07_ILYPC</name>
<dbReference type="OrthoDB" id="9780716at2"/>
<feature type="transmembrane region" description="Helical" evidence="6">
    <location>
        <begin position="12"/>
        <end position="35"/>
    </location>
</feature>
<gene>
    <name evidence="7" type="ordered locus">Ilyop_0368</name>
</gene>
<reference evidence="7 8" key="1">
    <citation type="journal article" date="2010" name="Stand. Genomic Sci.">
        <title>Complete genome sequence of Ilyobacter polytropus type strain (CuHbu1).</title>
        <authorList>
            <person name="Sikorski J."/>
            <person name="Chertkov O."/>
            <person name="Lapidus A."/>
            <person name="Nolan M."/>
            <person name="Lucas S."/>
            <person name="Del Rio T.G."/>
            <person name="Tice H."/>
            <person name="Cheng J.F."/>
            <person name="Tapia R."/>
            <person name="Han C."/>
            <person name="Goodwin L."/>
            <person name="Pitluck S."/>
            <person name="Liolios K."/>
            <person name="Ivanova N."/>
            <person name="Mavromatis K."/>
            <person name="Mikhailova N."/>
            <person name="Pati A."/>
            <person name="Chen A."/>
            <person name="Palaniappan K."/>
            <person name="Land M."/>
            <person name="Hauser L."/>
            <person name="Chang Y.J."/>
            <person name="Jeffries C.D."/>
            <person name="Brambilla E."/>
            <person name="Yasawong M."/>
            <person name="Rohde M."/>
            <person name="Pukall R."/>
            <person name="Spring S."/>
            <person name="Goker M."/>
            <person name="Woyke T."/>
            <person name="Bristow J."/>
            <person name="Eisen J.A."/>
            <person name="Markowitz V."/>
            <person name="Hugenholtz P."/>
            <person name="Kyrpides N.C."/>
            <person name="Klenk H.P."/>
        </authorList>
    </citation>
    <scope>NUCLEOTIDE SEQUENCE [LARGE SCALE GENOMIC DNA]</scope>
    <source>
        <strain evidence="8">ATCC 51220 / DSM 2926 / LMG 16218 / CuHBu1</strain>
    </source>
</reference>
<accession>E3HB07</accession>
<dbReference type="eggNOG" id="COG0795">
    <property type="taxonomic scope" value="Bacteria"/>
</dbReference>
<comment type="subcellular location">
    <subcellularLocation>
        <location evidence="1">Cell membrane</location>
        <topology evidence="1">Multi-pass membrane protein</topology>
    </subcellularLocation>
</comment>
<evidence type="ECO:0000313" key="8">
    <source>
        <dbReference type="Proteomes" id="UP000006875"/>
    </source>
</evidence>
<organism evidence="7 8">
    <name type="scientific">Ilyobacter polytropus (strain ATCC 51220 / DSM 2926 / LMG 16218 / CuHBu1)</name>
    <dbReference type="NCBI Taxonomy" id="572544"/>
    <lineage>
        <taxon>Bacteria</taxon>
        <taxon>Fusobacteriati</taxon>
        <taxon>Fusobacteriota</taxon>
        <taxon>Fusobacteriia</taxon>
        <taxon>Fusobacteriales</taxon>
        <taxon>Fusobacteriaceae</taxon>
        <taxon>Ilyobacter</taxon>
    </lineage>
</organism>
<keyword evidence="3 6" id="KW-0812">Transmembrane</keyword>
<proteinExistence type="predicted"/>
<keyword evidence="8" id="KW-1185">Reference proteome</keyword>
<evidence type="ECO:0000256" key="5">
    <source>
        <dbReference type="ARBA" id="ARBA00023136"/>
    </source>
</evidence>
<dbReference type="Proteomes" id="UP000006875">
    <property type="component" value="Chromosome"/>
</dbReference>
<evidence type="ECO:0000256" key="6">
    <source>
        <dbReference type="SAM" id="Phobius"/>
    </source>
</evidence>
<keyword evidence="2" id="KW-1003">Cell membrane</keyword>
<dbReference type="AlphaFoldDB" id="E3HB07"/>
<keyword evidence="4 6" id="KW-1133">Transmembrane helix</keyword>
<sequence>MKIIHRYILKEMRMPIIFGISLFTFIFLIDIMVQMMENIIVKGVSLLDVVRILSFYLPPILSQTIPMGFFLGVMITYSKLTSTSESTAMNSMGMSLNSIIKPTFMLALGITAFVFFLQESIIPNSFVKLQQLTLKIAYEKPAFQLKENMYIDEVDDYSIYIDKVGGDGSAENILIFKKEKDNSFPTVLTAKKAMWKDAAMILEDAEFYNLNPDGSEKLRGEFSRQKIPINSFFENVKMKVSEIETMSVRQLLKESKDKDDEEKLPYIVEMNKKLAIPLSAIMLGILGVLFSVGHHRSGKGVSYGISLGVIFLYIASLNVGVVMANRGKISPFIGIWTPNFVLLGLTIYMYLLKKRRG</sequence>
<dbReference type="EMBL" id="CP002281">
    <property type="protein sequence ID" value="ADO82156.1"/>
    <property type="molecule type" value="Genomic_DNA"/>
</dbReference>
<dbReference type="PANTHER" id="PTHR33529">
    <property type="entry name" value="SLR0882 PROTEIN-RELATED"/>
    <property type="match status" value="1"/>
</dbReference>
<feature type="transmembrane region" description="Helical" evidence="6">
    <location>
        <begin position="300"/>
        <end position="323"/>
    </location>
</feature>
<dbReference type="GO" id="GO:0043190">
    <property type="term" value="C:ATP-binding cassette (ABC) transporter complex"/>
    <property type="evidence" value="ECO:0007669"/>
    <property type="project" value="TreeGrafter"/>
</dbReference>
<feature type="transmembrane region" description="Helical" evidence="6">
    <location>
        <begin position="329"/>
        <end position="351"/>
    </location>
</feature>
<dbReference type="Pfam" id="PF03739">
    <property type="entry name" value="LptF_LptG"/>
    <property type="match status" value="1"/>
</dbReference>
<dbReference type="STRING" id="572544.Ilyop_0368"/>
<evidence type="ECO:0000256" key="3">
    <source>
        <dbReference type="ARBA" id="ARBA00022692"/>
    </source>
</evidence>
<evidence type="ECO:0000313" key="7">
    <source>
        <dbReference type="EMBL" id="ADO82156.1"/>
    </source>
</evidence>
<evidence type="ECO:0000256" key="1">
    <source>
        <dbReference type="ARBA" id="ARBA00004651"/>
    </source>
</evidence>
<keyword evidence="5 6" id="KW-0472">Membrane</keyword>
<dbReference type="InterPro" id="IPR005495">
    <property type="entry name" value="LptG/LptF_permease"/>
</dbReference>
<dbReference type="PANTHER" id="PTHR33529:SF6">
    <property type="entry name" value="YJGP_YJGQ FAMILY PERMEASE"/>
    <property type="match status" value="1"/>
</dbReference>
<dbReference type="GO" id="GO:0015920">
    <property type="term" value="P:lipopolysaccharide transport"/>
    <property type="evidence" value="ECO:0007669"/>
    <property type="project" value="TreeGrafter"/>
</dbReference>
<protein>
    <submittedName>
        <fullName evidence="7">Permease YjgP/YjgQ family protein</fullName>
    </submittedName>
</protein>
<dbReference type="RefSeq" id="WP_013386826.1">
    <property type="nucleotide sequence ID" value="NC_014632.1"/>
</dbReference>
<feature type="transmembrane region" description="Helical" evidence="6">
    <location>
        <begin position="55"/>
        <end position="77"/>
    </location>
</feature>
<feature type="transmembrane region" description="Helical" evidence="6">
    <location>
        <begin position="98"/>
        <end position="117"/>
    </location>
</feature>
<evidence type="ECO:0000256" key="4">
    <source>
        <dbReference type="ARBA" id="ARBA00022989"/>
    </source>
</evidence>